<gene>
    <name evidence="4" type="ORF">DT603_03655</name>
</gene>
<dbReference type="Gene3D" id="2.60.120.330">
    <property type="entry name" value="B-lactam Antibiotic, Isopenicillin N Synthase, Chain"/>
    <property type="match status" value="1"/>
</dbReference>
<comment type="caution">
    <text evidence="4">The sequence shown here is derived from an EMBL/GenBank/DDBJ whole genome shotgun (WGS) entry which is preliminary data.</text>
</comment>
<accession>A0ABX0A8T0</accession>
<dbReference type="SUPFAM" id="SSF51197">
    <property type="entry name" value="Clavaminate synthase-like"/>
    <property type="match status" value="1"/>
</dbReference>
<feature type="chain" id="PRO_5046914640" evidence="2">
    <location>
        <begin position="21"/>
        <end position="337"/>
    </location>
</feature>
<reference evidence="4 5" key="1">
    <citation type="submission" date="2018-07" db="EMBL/GenBank/DDBJ databases">
        <title>Whole genome Sequencing of Pseudoxanthomonas gei KCTC 32298 (T).</title>
        <authorList>
            <person name="Kumar S."/>
            <person name="Bansal K."/>
            <person name="Kaur A."/>
            <person name="Patil P."/>
            <person name="Sharma S."/>
            <person name="Patil P.B."/>
        </authorList>
    </citation>
    <scope>NUCLEOTIDE SEQUENCE [LARGE SCALE GENOMIC DNA]</scope>
    <source>
        <strain evidence="4 5">KCTC 32298</strain>
    </source>
</reference>
<feature type="domain" description="Aspartyl/asparaginy/proline hydroxylase" evidence="3">
    <location>
        <begin position="65"/>
        <end position="167"/>
    </location>
</feature>
<dbReference type="EMBL" id="QOVG01000002">
    <property type="protein sequence ID" value="NDK37934.1"/>
    <property type="molecule type" value="Genomic_DNA"/>
</dbReference>
<keyword evidence="2" id="KW-0732">Signal</keyword>
<dbReference type="Proteomes" id="UP001429354">
    <property type="component" value="Unassembled WGS sequence"/>
</dbReference>
<feature type="region of interest" description="Disordered" evidence="1">
    <location>
        <begin position="316"/>
        <end position="337"/>
    </location>
</feature>
<name>A0ABX0A8T0_9GAMM</name>
<evidence type="ECO:0000256" key="1">
    <source>
        <dbReference type="SAM" id="MobiDB-lite"/>
    </source>
</evidence>
<protein>
    <submittedName>
        <fullName evidence="4">Aspartyl beta-hydroxylase</fullName>
    </submittedName>
</protein>
<dbReference type="RefSeq" id="WP_162348502.1">
    <property type="nucleotide sequence ID" value="NZ_QOVG01000002.1"/>
</dbReference>
<dbReference type="InterPro" id="IPR007803">
    <property type="entry name" value="Asp/Arg/Pro-Hydrxlase"/>
</dbReference>
<feature type="compositionally biased region" description="Basic and acidic residues" evidence="1">
    <location>
        <begin position="316"/>
        <end position="325"/>
    </location>
</feature>
<keyword evidence="5" id="KW-1185">Reference proteome</keyword>
<organism evidence="4 5">
    <name type="scientific">Pseudoxanthomonas gei</name>
    <dbReference type="NCBI Taxonomy" id="1383030"/>
    <lineage>
        <taxon>Bacteria</taxon>
        <taxon>Pseudomonadati</taxon>
        <taxon>Pseudomonadota</taxon>
        <taxon>Gammaproteobacteria</taxon>
        <taxon>Lysobacterales</taxon>
        <taxon>Lysobacteraceae</taxon>
        <taxon>Pseudoxanthomonas</taxon>
    </lineage>
</organism>
<evidence type="ECO:0000313" key="4">
    <source>
        <dbReference type="EMBL" id="NDK37934.1"/>
    </source>
</evidence>
<feature type="signal peptide" evidence="2">
    <location>
        <begin position="1"/>
        <end position="20"/>
    </location>
</feature>
<evidence type="ECO:0000259" key="3">
    <source>
        <dbReference type="Pfam" id="PF05118"/>
    </source>
</evidence>
<proteinExistence type="predicted"/>
<evidence type="ECO:0000256" key="2">
    <source>
        <dbReference type="SAM" id="SignalP"/>
    </source>
</evidence>
<dbReference type="Pfam" id="PF05118">
    <property type="entry name" value="Asp_Arg_Hydrox"/>
    <property type="match status" value="1"/>
</dbReference>
<evidence type="ECO:0000313" key="5">
    <source>
        <dbReference type="Proteomes" id="UP001429354"/>
    </source>
</evidence>
<dbReference type="InterPro" id="IPR027443">
    <property type="entry name" value="IPNS-like_sf"/>
</dbReference>
<sequence>MKLQVPFIQLPILFDAPAMAAEIAAIDPAAWRGRTQRDDGNSALTLITAGGDPDNDELAGAMRPTRWLQQCPYVMQALEALGATWGRARLMRLSGQAEVKPHVDINYYWRERMRVHVPIVTTPSVRFQCGEGEINMAEGECWIFDTWRRHRVVNAGNDTRIHLVADTVGGARFWDLLSAGRPPDARGPDWKPVRIDAGATATPALDFETVNAPVVMTPWEVREHLVFLLGEVVPHPQLPALQVALLAFARRWHALWSCYGERREGWPRYRELLVATRAELVALGIDEVGLRNETGLMQTLCSYVLDMALADGDTRGEEAKLDRHGAPPPHVGAVTVG</sequence>